<dbReference type="EMBL" id="MZHU01000059">
    <property type="protein sequence ID" value="PRK64277.1"/>
    <property type="molecule type" value="Genomic_DNA"/>
</dbReference>
<evidence type="ECO:0000313" key="10">
    <source>
        <dbReference type="Proteomes" id="UP000050700"/>
    </source>
</evidence>
<feature type="transmembrane region" description="Helical" evidence="5">
    <location>
        <begin position="6"/>
        <end position="23"/>
    </location>
</feature>
<dbReference type="GO" id="GO:0016020">
    <property type="term" value="C:membrane"/>
    <property type="evidence" value="ECO:0007669"/>
    <property type="project" value="UniProtKB-SubCell"/>
</dbReference>
<evidence type="ECO:0000313" key="9">
    <source>
        <dbReference type="EMBL" id="RFN63184.1"/>
    </source>
</evidence>
<evidence type="ECO:0000256" key="5">
    <source>
        <dbReference type="SAM" id="Phobius"/>
    </source>
</evidence>
<feature type="transmembrane region" description="Helical" evidence="5">
    <location>
        <begin position="30"/>
        <end position="49"/>
    </location>
</feature>
<dbReference type="InterPro" id="IPR007300">
    <property type="entry name" value="CidB/LrgB"/>
</dbReference>
<feature type="transmembrane region" description="Helical" evidence="5">
    <location>
        <begin position="207"/>
        <end position="230"/>
    </location>
</feature>
<feature type="transmembrane region" description="Helical" evidence="5">
    <location>
        <begin position="61"/>
        <end position="79"/>
    </location>
</feature>
<reference evidence="11" key="4">
    <citation type="submission" date="2021-11" db="EMBL/GenBank/DDBJ databases">
        <authorList>
            <person name="Riesbeck K."/>
        </authorList>
    </citation>
    <scope>NUCLEOTIDE SEQUENCE [LARGE SCALE GENOMIC DNA]</scope>
</reference>
<name>A0A0D0IMH9_HAEIF</name>
<keyword evidence="2 5" id="KW-0812">Transmembrane</keyword>
<comment type="subcellular location">
    <subcellularLocation>
        <location evidence="1">Membrane</location>
        <topology evidence="1">Multi-pass membrane protein</topology>
    </subcellularLocation>
</comment>
<keyword evidence="3 5" id="KW-1133">Transmembrane helix</keyword>
<evidence type="ECO:0000256" key="1">
    <source>
        <dbReference type="ARBA" id="ARBA00004141"/>
    </source>
</evidence>
<feature type="transmembrane region" description="Helical" evidence="5">
    <location>
        <begin position="144"/>
        <end position="167"/>
    </location>
</feature>
<dbReference type="PANTHER" id="PTHR30249:SF0">
    <property type="entry name" value="PLASTIDAL GLYCOLATE_GLYCERATE TRANSLOCATOR 1, CHLOROPLASTIC"/>
    <property type="match status" value="1"/>
</dbReference>
<accession>A0A0D0IMH9</accession>
<reference evidence="6" key="5">
    <citation type="submission" date="2024-01" db="EMBL/GenBank/DDBJ databases">
        <authorList>
            <person name="Riesbeck K."/>
        </authorList>
    </citation>
    <scope>NUCLEOTIDE SEQUENCE</scope>
    <source>
        <strain evidence="6">KR271</strain>
    </source>
</reference>
<evidence type="ECO:0000313" key="6">
    <source>
        <dbReference type="EMBL" id="CAH0449424.1"/>
    </source>
</evidence>
<dbReference type="RefSeq" id="WP_005657449.1">
    <property type="nucleotide sequence ID" value="NZ_AP018764.1"/>
</dbReference>
<dbReference type="InterPro" id="IPR005261">
    <property type="entry name" value="YohK-like"/>
</dbReference>
<dbReference type="EMBL" id="JMQP01000002">
    <property type="protein sequence ID" value="KIS35317.1"/>
    <property type="molecule type" value="Genomic_DNA"/>
</dbReference>
<dbReference type="KEGG" id="hix:NTHI723_00239"/>
<reference evidence="8" key="2">
    <citation type="submission" date="2017-02" db="EMBL/GenBank/DDBJ databases">
        <title>Haemophilus influenzae in COPD genome sequencing project.</title>
        <authorList>
            <person name="Murphy T.F."/>
            <person name="Kong Y."/>
            <person name="Nadendla S."/>
            <person name="Tettelin H."/>
            <person name="Pettigrew M."/>
        </authorList>
    </citation>
    <scope>NUCLEOTIDE SEQUENCE [LARGE SCALE GENOMIC DNA]</scope>
    <source>
        <strain evidence="8">84P15H4</strain>
    </source>
</reference>
<dbReference type="KEGG" id="hic:NTHIC486_01367"/>
<dbReference type="GeneID" id="93220537"/>
<reference evidence="7 10" key="1">
    <citation type="submission" date="2014-05" db="EMBL/GenBank/DDBJ databases">
        <title>Methylome analysis of the phasevarions of Haemophilus influenzae.</title>
        <authorList>
            <person name="Atack J.M."/>
            <person name="Fox K.L."/>
            <person name="Power P.M."/>
            <person name="Clark T."/>
            <person name="Jurcisek J."/>
            <person name="Korlach J."/>
            <person name="Bakaletz L.O."/>
            <person name="Jennings M.P."/>
        </authorList>
    </citation>
    <scope>NUCLEOTIDE SEQUENCE [LARGE SCALE GENOMIC DNA]</scope>
    <source>
        <strain evidence="7 10">1209</strain>
    </source>
</reference>
<dbReference type="Pfam" id="PF04172">
    <property type="entry name" value="LrgB"/>
    <property type="match status" value="1"/>
</dbReference>
<evidence type="ECO:0000256" key="4">
    <source>
        <dbReference type="ARBA" id="ARBA00023136"/>
    </source>
</evidence>
<reference evidence="9" key="3">
    <citation type="submission" date="2018-08" db="EMBL/GenBank/DDBJ databases">
        <title>Antagonistic pleiotropy in the bifunctional surface protein FadL/P1 during adaptation of Haemophilus influenzae to chronic lung infection associated with COPD.</title>
        <authorList>
            <person name="Moleres J."/>
            <person name="Ehrlich R."/>
        </authorList>
    </citation>
    <scope>NUCLEOTIDE SEQUENCE [LARGE SCALE GENOMIC DNA]</scope>
    <source>
        <strain evidence="9">P668-6062</strain>
    </source>
</reference>
<evidence type="ECO:0000256" key="2">
    <source>
        <dbReference type="ARBA" id="ARBA00022692"/>
    </source>
</evidence>
<dbReference type="PANTHER" id="PTHR30249">
    <property type="entry name" value="PUTATIVE SEROTONIN TRANSPORTER"/>
    <property type="match status" value="1"/>
</dbReference>
<feature type="transmembrane region" description="Helical" evidence="5">
    <location>
        <begin position="91"/>
        <end position="116"/>
    </location>
</feature>
<dbReference type="EMBL" id="QVJI01000008">
    <property type="protein sequence ID" value="RFN63184.1"/>
    <property type="molecule type" value="Genomic_DNA"/>
</dbReference>
<dbReference type="PATRIC" id="fig|727.533.peg.1336"/>
<evidence type="ECO:0000313" key="7">
    <source>
        <dbReference type="EMBL" id="KIS35317.1"/>
    </source>
</evidence>
<protein>
    <submittedName>
        <fullName evidence="6">CidB/LrgB family autolysis modulator</fullName>
    </submittedName>
    <submittedName>
        <fullName evidence="7 8">inner membrane protein YohK</fullName>
    </submittedName>
</protein>
<evidence type="ECO:0000313" key="8">
    <source>
        <dbReference type="EMBL" id="PRK64277.1"/>
    </source>
</evidence>
<dbReference type="KEGG" id="hih:NF38_06510"/>
<evidence type="ECO:0000256" key="3">
    <source>
        <dbReference type="ARBA" id="ARBA00022989"/>
    </source>
</evidence>
<dbReference type="EMBL" id="OV040584">
    <property type="protein sequence ID" value="CAH0449424.1"/>
    <property type="molecule type" value="Genomic_DNA"/>
</dbReference>
<gene>
    <name evidence="8" type="primary">yohK</name>
    <name evidence="8" type="ORF">BV163_01446</name>
    <name evidence="9" type="ORF">CH627_06120</name>
    <name evidence="6" type="ORF">KRLU271_LOCUS1180</name>
    <name evidence="7" type="ORF">NTHI1209_00923</name>
</gene>
<evidence type="ECO:0000313" key="11">
    <source>
        <dbReference type="Proteomes" id="UP000837924"/>
    </source>
</evidence>
<sequence length="231" mass="24876">MQQYIIYLYTFLTIFGFWLALQISKRWKSMIFNTFVLTVLILAAILVIGKIPYDDYMAGNAPINNLLGLSIVALALPLYEQLRQIAKQWKIILSTVVIASFLAMLSGGLLAFLLGATPEMVATVLPKSITMPIAMEVSRHLGGIPAVTAVGVVVAGLQGSIFGYLVLKKLGVKHQEAIGLSVGSVSHALGTVSCMETNPTAGSYSSISLVLCGIISSILAPFVFKLIYFFV</sequence>
<organism evidence="8">
    <name type="scientific">Haemophilus influenzae</name>
    <dbReference type="NCBI Taxonomy" id="727"/>
    <lineage>
        <taxon>Bacteria</taxon>
        <taxon>Pseudomonadati</taxon>
        <taxon>Pseudomonadota</taxon>
        <taxon>Gammaproteobacteria</taxon>
        <taxon>Pasteurellales</taxon>
        <taxon>Pasteurellaceae</taxon>
        <taxon>Haemophilus</taxon>
    </lineage>
</organism>
<proteinExistence type="predicted"/>
<keyword evidence="4 5" id="KW-0472">Membrane</keyword>
<dbReference type="NCBIfam" id="TIGR00659">
    <property type="entry name" value="CidB/LrgB family autolysis modulator"/>
    <property type="match status" value="1"/>
</dbReference>
<dbReference type="AlphaFoldDB" id="A0A0D0IMH9"/>
<dbReference type="Proteomes" id="UP000050700">
    <property type="component" value="Unassembled WGS sequence"/>
</dbReference>
<dbReference type="Proteomes" id="UP000837924">
    <property type="component" value="Chromosome"/>
</dbReference>